<dbReference type="Proteomes" id="UP000094065">
    <property type="component" value="Unassembled WGS sequence"/>
</dbReference>
<dbReference type="Pfam" id="PF19282">
    <property type="entry name" value="Exportin-T"/>
    <property type="match status" value="2"/>
</dbReference>
<evidence type="ECO:0000256" key="7">
    <source>
        <dbReference type="ARBA" id="ARBA00022884"/>
    </source>
</evidence>
<evidence type="ECO:0000256" key="3">
    <source>
        <dbReference type="ARBA" id="ARBA00018928"/>
    </source>
</evidence>
<dbReference type="GeneID" id="30155561"/>
<feature type="domain" description="Exportin-T C-terminal" evidence="12">
    <location>
        <begin position="600"/>
        <end position="1135"/>
    </location>
</feature>
<evidence type="ECO:0000313" key="13">
    <source>
        <dbReference type="EMBL" id="ODN78670.1"/>
    </source>
</evidence>
<evidence type="ECO:0000259" key="12">
    <source>
        <dbReference type="Pfam" id="PF19282"/>
    </source>
</evidence>
<dbReference type="InterPro" id="IPR011989">
    <property type="entry name" value="ARM-like"/>
</dbReference>
<dbReference type="Pfam" id="PF08389">
    <property type="entry name" value="Xpo1"/>
    <property type="match status" value="1"/>
</dbReference>
<accession>A0A1E3HQM4</accession>
<gene>
    <name evidence="13" type="ORF">L202_04252</name>
</gene>
<feature type="domain" description="Exportin-1/Importin-beta-like" evidence="11">
    <location>
        <begin position="126"/>
        <end position="292"/>
    </location>
</feature>
<protein>
    <recommendedName>
        <fullName evidence="3 9">Exportin-T</fullName>
    </recommendedName>
    <alternativeName>
        <fullName evidence="9">Exportin(tRNA)</fullName>
    </alternativeName>
    <alternativeName>
        <fullName evidence="9">tRNA exportin</fullName>
    </alternativeName>
</protein>
<dbReference type="Gene3D" id="1.25.10.10">
    <property type="entry name" value="Leucine-rich Repeat Variant"/>
    <property type="match status" value="1"/>
</dbReference>
<comment type="similarity">
    <text evidence="2 9">Belongs to the exportin family.</text>
</comment>
<proteinExistence type="inferred from homology"/>
<dbReference type="RefSeq" id="XP_018993716.1">
    <property type="nucleotide sequence ID" value="XM_019138279.1"/>
</dbReference>
<dbReference type="SUPFAM" id="SSF48371">
    <property type="entry name" value="ARM repeat"/>
    <property type="match status" value="1"/>
</dbReference>
<evidence type="ECO:0000256" key="2">
    <source>
        <dbReference type="ARBA" id="ARBA00009466"/>
    </source>
</evidence>
<dbReference type="InterPro" id="IPR016024">
    <property type="entry name" value="ARM-type_fold"/>
</dbReference>
<dbReference type="InterPro" id="IPR040017">
    <property type="entry name" value="XPOT"/>
</dbReference>
<dbReference type="STRING" id="1295533.A0A1E3HQM4"/>
<feature type="domain" description="Exportin-T C-terminal" evidence="12">
    <location>
        <begin position="367"/>
        <end position="558"/>
    </location>
</feature>
<comment type="caution">
    <text evidence="13">The sequence shown here is derived from an EMBL/GenBank/DDBJ whole genome shotgun (WGS) entry which is preliminary data.</text>
</comment>
<reference evidence="13 14" key="1">
    <citation type="submission" date="2016-06" db="EMBL/GenBank/DDBJ databases">
        <title>Evolution of pathogenesis and genome organization in the Tremellales.</title>
        <authorList>
            <person name="Cuomo C."/>
            <person name="Litvintseva A."/>
            <person name="Heitman J."/>
            <person name="Chen Y."/>
            <person name="Sun S."/>
            <person name="Springer D."/>
            <person name="Dromer F."/>
            <person name="Young S."/>
            <person name="Zeng Q."/>
            <person name="Chapman S."/>
            <person name="Gujja S."/>
            <person name="Saif S."/>
            <person name="Birren B."/>
        </authorList>
    </citation>
    <scope>NUCLEOTIDE SEQUENCE [LARGE SCALE GENOMIC DNA]</scope>
    <source>
        <strain evidence="13 14">CBS 6039</strain>
    </source>
</reference>
<dbReference type="GO" id="GO:0005737">
    <property type="term" value="C:cytoplasm"/>
    <property type="evidence" value="ECO:0007669"/>
    <property type="project" value="UniProtKB-SubCell"/>
</dbReference>
<organism evidence="13 14">
    <name type="scientific">Cryptococcus amylolentus CBS 6039</name>
    <dbReference type="NCBI Taxonomy" id="1295533"/>
    <lineage>
        <taxon>Eukaryota</taxon>
        <taxon>Fungi</taxon>
        <taxon>Dikarya</taxon>
        <taxon>Basidiomycota</taxon>
        <taxon>Agaricomycotina</taxon>
        <taxon>Tremellomycetes</taxon>
        <taxon>Tremellales</taxon>
        <taxon>Cryptococcaceae</taxon>
        <taxon>Cryptococcus</taxon>
    </lineage>
</organism>
<keyword evidence="6 9" id="KW-0820">tRNA-binding</keyword>
<evidence type="ECO:0000256" key="5">
    <source>
        <dbReference type="ARBA" id="ARBA00022490"/>
    </source>
</evidence>
<evidence type="ECO:0000256" key="1">
    <source>
        <dbReference type="ARBA" id="ARBA00004496"/>
    </source>
</evidence>
<keyword evidence="7 9" id="KW-0694">RNA-binding</keyword>
<comment type="subcellular location">
    <subcellularLocation>
        <location evidence="1 9">Cytoplasm</location>
    </subcellularLocation>
    <subcellularLocation>
        <location evidence="9">Nucleus</location>
    </subcellularLocation>
    <text evidence="9">Shuttles between the nucleus and the cytoplasm.</text>
</comment>
<comment type="function">
    <text evidence="9">tRNA nucleus export receptor which facilitates tRNA translocation across the nuclear pore complex.</text>
</comment>
<dbReference type="GO" id="GO:0000049">
    <property type="term" value="F:tRNA binding"/>
    <property type="evidence" value="ECO:0007669"/>
    <property type="project" value="UniProtKB-UniRule"/>
</dbReference>
<dbReference type="EMBL" id="AWGJ01000006">
    <property type="protein sequence ID" value="ODN78670.1"/>
    <property type="molecule type" value="Genomic_DNA"/>
</dbReference>
<evidence type="ECO:0000259" key="11">
    <source>
        <dbReference type="Pfam" id="PF08389"/>
    </source>
</evidence>
<evidence type="ECO:0000256" key="4">
    <source>
        <dbReference type="ARBA" id="ARBA00022448"/>
    </source>
</evidence>
<feature type="region of interest" description="Disordered" evidence="10">
    <location>
        <begin position="564"/>
        <end position="591"/>
    </location>
</feature>
<evidence type="ECO:0000256" key="9">
    <source>
        <dbReference type="RuleBase" id="RU366037"/>
    </source>
</evidence>
<keyword evidence="14" id="KW-1185">Reference proteome</keyword>
<dbReference type="AlphaFoldDB" id="A0A1E3HQM4"/>
<evidence type="ECO:0000256" key="6">
    <source>
        <dbReference type="ARBA" id="ARBA00022555"/>
    </source>
</evidence>
<keyword evidence="4 9" id="KW-0813">Transport</keyword>
<dbReference type="PANTHER" id="PTHR15952">
    <property type="entry name" value="EXPORTIN-T/LOS1"/>
    <property type="match status" value="1"/>
</dbReference>
<evidence type="ECO:0000256" key="10">
    <source>
        <dbReference type="SAM" id="MobiDB-lite"/>
    </source>
</evidence>
<keyword evidence="8 9" id="KW-0539">Nucleus</keyword>
<evidence type="ECO:0000313" key="14">
    <source>
        <dbReference type="Proteomes" id="UP000094065"/>
    </source>
</evidence>
<dbReference type="GO" id="GO:0071528">
    <property type="term" value="P:tRNA re-export from nucleus"/>
    <property type="evidence" value="ECO:0007669"/>
    <property type="project" value="UniProtKB-UniRule"/>
</dbReference>
<dbReference type="InterPro" id="IPR045546">
    <property type="entry name" value="Exportin-T_C"/>
</dbReference>
<dbReference type="InterPro" id="IPR013598">
    <property type="entry name" value="Exportin-1/Importin-b-like"/>
</dbReference>
<name>A0A1E3HQM4_9TREE</name>
<dbReference type="PANTHER" id="PTHR15952:SF11">
    <property type="entry name" value="EXPORTIN-T"/>
    <property type="match status" value="1"/>
</dbReference>
<dbReference type="GO" id="GO:0016363">
    <property type="term" value="C:nuclear matrix"/>
    <property type="evidence" value="ECO:0007669"/>
    <property type="project" value="TreeGrafter"/>
</dbReference>
<sequence length="1137" mass="126233">MSSTHLTSIPQAVRVAASIDNSVDPDLKQQAIDYLTKVKHLSEETWQDCLQLYLQGAGAERPSTLGRDGKEKQETNMRIFCQQVVDTALTQKPNVLDAESMRAMYQAVVEFVGLEYIDGPCEGGQAFLRNKLAFTIAQLFLHAYPHIPSYLHPFFALLAPPTSSPPNFHPQLLTIRILLEVAQEIHDITLKEARVMTKERQERDGLIRDMIRSSGDDKVAVEGMLRLVDTGLERIHKGESVDKWGETVDSTLKALSAWTPWIDLGVSLNPTTLSFYHRILRQPISSFRISAASIYRTLVAKGIQDPQGRLQVLRVLDPVSLIDSLESETANSQDEEVVAFRASLGAVLSAYGVSLVALFDNNEYPEQLRNEAESLMGDALPLLLRFLSDRQYEIPLSVSPFVSDLLRIYKRMFRPVAPATKPGQPPSPPLPVPELSPERRQFLAAMLDILIRQLAWPEDMEWEAPGNEDDTDEEVAAFKHFRGSCRSFIESIAQIDKSLHTEVVARIVASTLDAYTTGGAGAVAWQQAELALHLVYTFGEVSKNATRAAFFDLPPEVATKAARNKLRNKADSQVSGRTTPSSASDAADPSDKFEYENYPLSALGQLLTRSMGSGISSYPHPSVTLQYFEIIVRYVEFWKPKADVLPSLFEAILDARGVHNSDEGVRRRCFYLFSKLCKECRNDTIEPMVAPILDNIRDLMVITAELPPIEGPEDDPLLKATTGKTYVADQLYLFEASGNLIFATKTDPDKQMSLLQAVAGPLITGLASAVERAQVEPTDLQAVLQVHHHLVALGHFAKGFPIVPDNQVESLPYSVPFMQMAEALLQAIEKLKGRRVVRDAARFAFSQFANAIGTPVAKLVPRFVSAVVIEFEPSELVDFLLFLQLLMHRLQGSSFETMDMLLLPLLSRIFAVLGQPVTGTDEAQVHTRLKDAYLSFFTTLMNENLDGIFITDSNKPEFENVLTALYNLVQDYADGTAQRLALGFFSRSVIAWGTSAEAAAKPSVFAETAQPTQSKMVSNGTAQPSTHAISLEQRAKQCLPGYENFIYQRLLPACFEVPANSEFNIRGGQLIVHEAAVLVRNTVQARGQEAVDFILNDLLPRLQCPPEIARQLVTSLTTQQAKDFKKTFFEFIKAMRG</sequence>
<dbReference type="GO" id="GO:0031267">
    <property type="term" value="F:small GTPase binding"/>
    <property type="evidence" value="ECO:0007669"/>
    <property type="project" value="InterPro"/>
</dbReference>
<dbReference type="GO" id="GO:0005643">
    <property type="term" value="C:nuclear pore"/>
    <property type="evidence" value="ECO:0007669"/>
    <property type="project" value="TreeGrafter"/>
</dbReference>
<evidence type="ECO:0000256" key="8">
    <source>
        <dbReference type="ARBA" id="ARBA00023242"/>
    </source>
</evidence>
<keyword evidence="5 9" id="KW-0963">Cytoplasm</keyword>
<dbReference type="OrthoDB" id="26399at2759"/>